<evidence type="ECO:0000313" key="3">
    <source>
        <dbReference type="Proteomes" id="UP000479190"/>
    </source>
</evidence>
<accession>A0A6H5IEM2</accession>
<keyword evidence="3" id="KW-1185">Reference proteome</keyword>
<dbReference type="EMBL" id="CADCXV010000783">
    <property type="protein sequence ID" value="CAB0035389.1"/>
    <property type="molecule type" value="Genomic_DNA"/>
</dbReference>
<feature type="region of interest" description="Disordered" evidence="1">
    <location>
        <begin position="708"/>
        <end position="729"/>
    </location>
</feature>
<name>A0A6H5IEM2_9HYME</name>
<protein>
    <submittedName>
        <fullName evidence="2">Uncharacterized protein</fullName>
    </submittedName>
</protein>
<evidence type="ECO:0000313" key="2">
    <source>
        <dbReference type="EMBL" id="CAB0035389.1"/>
    </source>
</evidence>
<feature type="region of interest" description="Disordered" evidence="1">
    <location>
        <begin position="1"/>
        <end position="44"/>
    </location>
</feature>
<feature type="compositionally biased region" description="Pro residues" evidence="1">
    <location>
        <begin position="1"/>
        <end position="12"/>
    </location>
</feature>
<sequence>MRYIPPPPPPPSSAETPSIRPRATPPPPPQKQAASRPSAEQSSRKRSSLLNFAIWSNFRHEVLEPALKRIDKLFVVGDGVENKEHSIPSQSFHNFASAVAQELPRFRMKHIQTLVDVVYYRCHRALRVEPTKALRRLRHEFHDQSETPLLLQVHFGCTIVSSDYNIVLDYDRFAKTFADNFYRQKNYYLRNAGHMHGADKLARFPKVSYAHFYMQHDKILKRHQARPNEVFVLALTRGTSFHGKCKDTIKRLQQLQAWFSKARDTCDFRFEIVANFHSLKATKIEALQAEEWKSANVPLKRSRVPDERSAIITELTISFFFSLQLVMDELYRSRVLVLIPHWKEYLVRTIGPEIEPLHRLSKSLNKQVIFPKFQLAALNFAAEKITCFIEGTRNRYDAELLDPRKVYVTDHHVRYDLTTSLLDNSFFTKREASFNYVGGHASLNMRLLYVTAGDGDDLITLNGDYVVDKLFRLVAFWRRYRIGHVCINTNNLDIAEYYQRVPSDDKIKLFCSVNDVVKSLLNPSDSMLACLLSSLNHSLETSTLESKTSRWTLRVSERASQNNLCRPTRPIGRWTLVVSKPVSARCSRLFESRRRSEHPLGAYSVVVRKNRLPLVDLCFYRSIRCAVDADARVPSGRVGAHRGGGADDYAVHRQYREVTSAHRLIAENAPSTYLSSKPCVATTNCQCQREGHQLTPPPPPKRLCLDEQVPPQQEEEEVEEVEDEMDENPNDEQTARIMCALVDQLLGKPCCETSWKKYVVWDKVGVAARVGNIKDVKGEIRRIIKASTATQLANRYGLMLSEAQHLKGCVQNTQAPNNLASVSAASPSR</sequence>
<dbReference type="Proteomes" id="UP000479190">
    <property type="component" value="Unassembled WGS sequence"/>
</dbReference>
<organism evidence="2 3">
    <name type="scientific">Trichogramma brassicae</name>
    <dbReference type="NCBI Taxonomy" id="86971"/>
    <lineage>
        <taxon>Eukaryota</taxon>
        <taxon>Metazoa</taxon>
        <taxon>Ecdysozoa</taxon>
        <taxon>Arthropoda</taxon>
        <taxon>Hexapoda</taxon>
        <taxon>Insecta</taxon>
        <taxon>Pterygota</taxon>
        <taxon>Neoptera</taxon>
        <taxon>Endopterygota</taxon>
        <taxon>Hymenoptera</taxon>
        <taxon>Apocrita</taxon>
        <taxon>Proctotrupomorpha</taxon>
        <taxon>Chalcidoidea</taxon>
        <taxon>Trichogrammatidae</taxon>
        <taxon>Trichogramma</taxon>
    </lineage>
</organism>
<feature type="compositionally biased region" description="Acidic residues" evidence="1">
    <location>
        <begin position="713"/>
        <end position="729"/>
    </location>
</feature>
<evidence type="ECO:0000256" key="1">
    <source>
        <dbReference type="SAM" id="MobiDB-lite"/>
    </source>
</evidence>
<reference evidence="2 3" key="1">
    <citation type="submission" date="2020-02" db="EMBL/GenBank/DDBJ databases">
        <authorList>
            <person name="Ferguson B K."/>
        </authorList>
    </citation>
    <scope>NUCLEOTIDE SEQUENCE [LARGE SCALE GENOMIC DNA]</scope>
</reference>
<gene>
    <name evidence="2" type="ORF">TBRA_LOCUS7286</name>
</gene>
<dbReference type="AlphaFoldDB" id="A0A6H5IEM2"/>
<proteinExistence type="predicted"/>